<protein>
    <recommendedName>
        <fullName evidence="4">PE family protein</fullName>
    </recommendedName>
</protein>
<name>A0A4V2S935_9PSEU</name>
<sequence length="106" mass="11599">MADEGIQFDPAVVPKLRTVFSDALAKVDEQIRLASSNASVTPLWASDPISEYAGYRINTVSQDAMDSLRTYRDALGVMVDKLTKAAGDYRESEEDKNVSMSQHGQG</sequence>
<feature type="region of interest" description="Disordered" evidence="1">
    <location>
        <begin position="87"/>
        <end position="106"/>
    </location>
</feature>
<proteinExistence type="predicted"/>
<organism evidence="2 3">
    <name type="scientific">Actinocrispum wychmicini</name>
    <dbReference type="NCBI Taxonomy" id="1213861"/>
    <lineage>
        <taxon>Bacteria</taxon>
        <taxon>Bacillati</taxon>
        <taxon>Actinomycetota</taxon>
        <taxon>Actinomycetes</taxon>
        <taxon>Pseudonocardiales</taxon>
        <taxon>Pseudonocardiaceae</taxon>
        <taxon>Actinocrispum</taxon>
    </lineage>
</organism>
<reference evidence="2 3" key="1">
    <citation type="submission" date="2019-03" db="EMBL/GenBank/DDBJ databases">
        <title>Genomic Encyclopedia of Type Strains, Phase IV (KMG-IV): sequencing the most valuable type-strain genomes for metagenomic binning, comparative biology and taxonomic classification.</title>
        <authorList>
            <person name="Goeker M."/>
        </authorList>
    </citation>
    <scope>NUCLEOTIDE SEQUENCE [LARGE SCALE GENOMIC DNA]</scope>
    <source>
        <strain evidence="2 3">DSM 45934</strain>
    </source>
</reference>
<dbReference type="Proteomes" id="UP000295680">
    <property type="component" value="Unassembled WGS sequence"/>
</dbReference>
<accession>A0A4V2S935</accession>
<dbReference type="EMBL" id="SLWS01000001">
    <property type="protein sequence ID" value="TCO65590.1"/>
    <property type="molecule type" value="Genomic_DNA"/>
</dbReference>
<evidence type="ECO:0000256" key="1">
    <source>
        <dbReference type="SAM" id="MobiDB-lite"/>
    </source>
</evidence>
<dbReference type="RefSeq" id="WP_132112077.1">
    <property type="nucleotide sequence ID" value="NZ_SLWS01000001.1"/>
</dbReference>
<keyword evidence="3" id="KW-1185">Reference proteome</keyword>
<evidence type="ECO:0008006" key="4">
    <source>
        <dbReference type="Google" id="ProtNLM"/>
    </source>
</evidence>
<gene>
    <name evidence="2" type="ORF">EV192_1011382</name>
</gene>
<feature type="compositionally biased region" description="Basic and acidic residues" evidence="1">
    <location>
        <begin position="87"/>
        <end position="97"/>
    </location>
</feature>
<evidence type="ECO:0000313" key="2">
    <source>
        <dbReference type="EMBL" id="TCO65590.1"/>
    </source>
</evidence>
<dbReference type="OrthoDB" id="5189596at2"/>
<dbReference type="AlphaFoldDB" id="A0A4V2S935"/>
<evidence type="ECO:0000313" key="3">
    <source>
        <dbReference type="Proteomes" id="UP000295680"/>
    </source>
</evidence>
<comment type="caution">
    <text evidence="2">The sequence shown here is derived from an EMBL/GenBank/DDBJ whole genome shotgun (WGS) entry which is preliminary data.</text>
</comment>